<dbReference type="Pfam" id="PF00326">
    <property type="entry name" value="Peptidase_S9"/>
    <property type="match status" value="1"/>
</dbReference>
<dbReference type="InterPro" id="IPR001375">
    <property type="entry name" value="Peptidase_S9_cat"/>
</dbReference>
<evidence type="ECO:0000313" key="6">
    <source>
        <dbReference type="EMBL" id="CAK7264005.1"/>
    </source>
</evidence>
<comment type="caution">
    <text evidence="6">The sequence shown here is derived from an EMBL/GenBank/DDBJ whole genome shotgun (WGS) entry which is preliminary data.</text>
</comment>
<proteinExistence type="inferred from homology"/>
<gene>
    <name evidence="6" type="ORF">SEPCBS119000_000779</name>
</gene>
<dbReference type="PANTHER" id="PTHR42776:SF13">
    <property type="entry name" value="DIPEPTIDYL-PEPTIDASE 5"/>
    <property type="match status" value="1"/>
</dbReference>
<dbReference type="SUPFAM" id="SSF53474">
    <property type="entry name" value="alpha/beta-Hydrolases"/>
    <property type="match status" value="1"/>
</dbReference>
<evidence type="ECO:0000256" key="2">
    <source>
        <dbReference type="ARBA" id="ARBA00022729"/>
    </source>
</evidence>
<protein>
    <recommendedName>
        <fullName evidence="4">Dipeptidyl-peptidase V</fullName>
    </recommendedName>
</protein>
<keyword evidence="3" id="KW-0378">Hydrolase</keyword>
<keyword evidence="2" id="KW-0732">Signal</keyword>
<evidence type="ECO:0000313" key="7">
    <source>
        <dbReference type="Proteomes" id="UP001642502"/>
    </source>
</evidence>
<dbReference type="PANTHER" id="PTHR42776">
    <property type="entry name" value="SERINE PEPTIDASE S9 FAMILY MEMBER"/>
    <property type="match status" value="1"/>
</dbReference>
<evidence type="ECO:0000256" key="1">
    <source>
        <dbReference type="ARBA" id="ARBA00010040"/>
    </source>
</evidence>
<keyword evidence="7" id="KW-1185">Reference proteome</keyword>
<evidence type="ECO:0000259" key="5">
    <source>
        <dbReference type="Pfam" id="PF00326"/>
    </source>
</evidence>
<dbReference type="EMBL" id="CAWUON010000005">
    <property type="protein sequence ID" value="CAK7264005.1"/>
    <property type="molecule type" value="Genomic_DNA"/>
</dbReference>
<name>A0ABP0D724_9PEZI</name>
<feature type="domain" description="Peptidase S9 prolyl oligopeptidase catalytic" evidence="5">
    <location>
        <begin position="577"/>
        <end position="790"/>
    </location>
</feature>
<comment type="similarity">
    <text evidence="1">Belongs to the peptidase S9C family.</text>
</comment>
<reference evidence="6 7" key="1">
    <citation type="submission" date="2024-01" db="EMBL/GenBank/DDBJ databases">
        <authorList>
            <person name="Allen C."/>
            <person name="Tagirdzhanova G."/>
        </authorList>
    </citation>
    <scope>NUCLEOTIDE SEQUENCE [LARGE SCALE GENOMIC DNA]</scope>
    <source>
        <strain evidence="6 7">CBS 119000</strain>
    </source>
</reference>
<dbReference type="Gene3D" id="3.40.50.1820">
    <property type="entry name" value="alpha/beta hydrolase"/>
    <property type="match status" value="1"/>
</dbReference>
<dbReference type="Proteomes" id="UP001642502">
    <property type="component" value="Unassembled WGS sequence"/>
</dbReference>
<accession>A0ABP0D724</accession>
<organism evidence="6 7">
    <name type="scientific">Sporothrix epigloea</name>
    <dbReference type="NCBI Taxonomy" id="1892477"/>
    <lineage>
        <taxon>Eukaryota</taxon>
        <taxon>Fungi</taxon>
        <taxon>Dikarya</taxon>
        <taxon>Ascomycota</taxon>
        <taxon>Pezizomycotina</taxon>
        <taxon>Sordariomycetes</taxon>
        <taxon>Sordariomycetidae</taxon>
        <taxon>Ophiostomatales</taxon>
        <taxon>Ophiostomataceae</taxon>
        <taxon>Sporothrix</taxon>
    </lineage>
</organism>
<dbReference type="InterPro" id="IPR029058">
    <property type="entry name" value="AB_hydrolase_fold"/>
</dbReference>
<sequence>MVLRQKLTPESFLEAPRRSAAVPSPSGRVAFFTVSTHCFADDGNAPGTSAKELFLMDLTTGESWPFPVRDDVEGGSDTNSIIPGGELAWLPRDHRKDLESDWVDELLWLRPATPSEPVGSTTLVVAAATYGAGETPARPLSAAGVVPAPVSALRLKALPDGTVALAVAGLVGPDGTLFNEKAQPPAGSSARIYDTWQVRAWDKYLRPQPYAIWYGLLKRTAAPVDSASGSPGWQLANKLHNALQHAPPRFQAPMGIYEPGDATGAYDVGTQGIVFAACDPAPANPHHTSCSQVYYVPLDSFIAPTAYKPVQIAVVPAVPVSTCAETGPGGQCPPGISANPRFSPDGTMVAFLWAPLACPADQRLFMGHIVSGAVRDVLSTVVQSGQSVTASDGSRQTDYPVPYAFEFAPTGRSVFLQAHVCGRRSLFVMDLKAGAHPRLVSSQHGSVASFSAVQRHRQRQNWDRLSTYSLLLSGSSFVESSFYQMSDLTDEEADAVREPRVLSTATNNGAKFGLSYDSQVSEMYFEGGVGSAGEHEGSAYYVQAWVIRPPPSRANHQKCPLALLVHGGPEGAFDDEWHMRWNAALWAAQGYVVVLPNITGSLGFGLAHTTRIYDNWGGAPYDDLVQCMNALRGVPDIDCSRAIVAGASYGGYMVAWLHGSPLGRAFSAAVCHDPVFSTEFMGLTSDFSDGIATFQGSGFSWENADSLARWNPARPDRLAAWKTNAAPTLVVHSDHDYRCVVTEGQGVFRALNFQGVPARYLNFPDESHFITRPENALVWHRVVFAWLRQWRDVRREL</sequence>
<evidence type="ECO:0000256" key="4">
    <source>
        <dbReference type="ARBA" id="ARBA00032829"/>
    </source>
</evidence>
<evidence type="ECO:0000256" key="3">
    <source>
        <dbReference type="ARBA" id="ARBA00022801"/>
    </source>
</evidence>